<dbReference type="AlphaFoldDB" id="A0A3Q8XRU6"/>
<feature type="domain" description="DUF6894" evidence="1">
    <location>
        <begin position="7"/>
        <end position="71"/>
    </location>
</feature>
<evidence type="ECO:0000313" key="2">
    <source>
        <dbReference type="EMBL" id="AZN72726.1"/>
    </source>
</evidence>
<dbReference type="Pfam" id="PF21834">
    <property type="entry name" value="DUF6894"/>
    <property type="match status" value="1"/>
</dbReference>
<evidence type="ECO:0000259" key="1">
    <source>
        <dbReference type="Pfam" id="PF21834"/>
    </source>
</evidence>
<dbReference type="Proteomes" id="UP000268192">
    <property type="component" value="Chromosome"/>
</dbReference>
<name>A0A3Q8XRU6_9HYPH</name>
<dbReference type="KEGG" id="abaw:D5400_16885"/>
<proteinExistence type="predicted"/>
<protein>
    <recommendedName>
        <fullName evidence="1">DUF6894 domain-containing protein</fullName>
    </recommendedName>
</protein>
<dbReference type="InterPro" id="IPR054189">
    <property type="entry name" value="DUF6894"/>
</dbReference>
<keyword evidence="3" id="KW-1185">Reference proteome</keyword>
<organism evidence="2 3">
    <name type="scientific">Georhizobium profundi</name>
    <dbReference type="NCBI Taxonomy" id="2341112"/>
    <lineage>
        <taxon>Bacteria</taxon>
        <taxon>Pseudomonadati</taxon>
        <taxon>Pseudomonadota</taxon>
        <taxon>Alphaproteobacteria</taxon>
        <taxon>Hyphomicrobiales</taxon>
        <taxon>Rhizobiaceae</taxon>
        <taxon>Georhizobium</taxon>
    </lineage>
</organism>
<sequence length="83" mass="9456">MSIPMPRYFFDVIDAAGVHRDREGQLFPTAQAADDEALIALLDIAREDMLKRRTGSLRIDVRNTQNNSITRKFLDVHQDVIEG</sequence>
<dbReference type="EMBL" id="CP032509">
    <property type="protein sequence ID" value="AZN72726.1"/>
    <property type="molecule type" value="Genomic_DNA"/>
</dbReference>
<evidence type="ECO:0000313" key="3">
    <source>
        <dbReference type="Proteomes" id="UP000268192"/>
    </source>
</evidence>
<accession>A0A3Q8XRU6</accession>
<dbReference type="OrthoDB" id="8094360at2"/>
<dbReference type="RefSeq" id="WP_126011054.1">
    <property type="nucleotide sequence ID" value="NZ_CP032509.1"/>
</dbReference>
<gene>
    <name evidence="2" type="ORF">D5400_16885</name>
</gene>
<reference evidence="2 3" key="1">
    <citation type="submission" date="2018-09" db="EMBL/GenBank/DDBJ databases">
        <title>Marinorhizobium profundi gen. nov., sp. nov., isolated from a deep-sea sediment sample from the New Britain Trench and proposal of Marinorhizobiaceae fam. nov. in the order Rhizobiales of the class Alphaproteobacteria.</title>
        <authorList>
            <person name="Cao J."/>
        </authorList>
    </citation>
    <scope>NUCLEOTIDE SEQUENCE [LARGE SCALE GENOMIC DNA]</scope>
    <source>
        <strain evidence="2 3">WS11</strain>
    </source>
</reference>